<dbReference type="Pfam" id="PF01614">
    <property type="entry name" value="IclR_C"/>
    <property type="match status" value="1"/>
</dbReference>
<keyword evidence="7" id="KW-1185">Reference proteome</keyword>
<evidence type="ECO:0000313" key="6">
    <source>
        <dbReference type="EMBL" id="MFC4541306.1"/>
    </source>
</evidence>
<dbReference type="PANTHER" id="PTHR30136">
    <property type="entry name" value="HELIX-TURN-HELIX TRANSCRIPTIONAL REGULATOR, ICLR FAMILY"/>
    <property type="match status" value="1"/>
</dbReference>
<dbReference type="CDD" id="cd00090">
    <property type="entry name" value="HTH_ARSR"/>
    <property type="match status" value="1"/>
</dbReference>
<dbReference type="PROSITE" id="PS51078">
    <property type="entry name" value="ICLR_ED"/>
    <property type="match status" value="1"/>
</dbReference>
<dbReference type="PROSITE" id="PS51077">
    <property type="entry name" value="HTH_ICLR"/>
    <property type="match status" value="1"/>
</dbReference>
<dbReference type="PANTHER" id="PTHR30136:SF24">
    <property type="entry name" value="HTH-TYPE TRANSCRIPTIONAL REPRESSOR ALLR"/>
    <property type="match status" value="1"/>
</dbReference>
<evidence type="ECO:0000256" key="2">
    <source>
        <dbReference type="ARBA" id="ARBA00023125"/>
    </source>
</evidence>
<reference evidence="6 7" key="1">
    <citation type="journal article" date="2019" name="Int. J. Syst. Evol. Microbiol.">
        <title>The Global Catalogue of Microorganisms (GCM) 10K type strain sequencing project: providing services to taxonomists for standard genome sequencing and annotation.</title>
        <authorList>
            <consortium name="The Broad Institute Genomics Platform"/>
            <consortium name="The Broad Institute Genome Sequencing Center for Infectious Disease"/>
            <person name="Wu L."/>
            <person name="Ma J."/>
        </authorList>
    </citation>
    <scope>NUCLEOTIDE SEQUENCE [LARGE SCALE GENOMIC DNA]</scope>
    <source>
        <strain evidence="6 7">WLHS5</strain>
    </source>
</reference>
<feature type="domain" description="HTH iclR-type" evidence="4">
    <location>
        <begin position="13"/>
        <end position="72"/>
    </location>
</feature>
<dbReference type="GO" id="GO:0006355">
    <property type="term" value="P:regulation of DNA-templated transcription"/>
    <property type="evidence" value="ECO:0007669"/>
    <property type="project" value="UniProtKB-ARBA"/>
</dbReference>
<dbReference type="EMBL" id="JBHSFA010000002">
    <property type="protein sequence ID" value="MFC4541306.1"/>
    <property type="molecule type" value="Genomic_DNA"/>
</dbReference>
<comment type="caution">
    <text evidence="6">The sequence shown here is derived from an EMBL/GenBank/DDBJ whole genome shotgun (WGS) entry which is preliminary data.</text>
</comment>
<evidence type="ECO:0000313" key="7">
    <source>
        <dbReference type="Proteomes" id="UP001595898"/>
    </source>
</evidence>
<proteinExistence type="predicted"/>
<dbReference type="InterPro" id="IPR029016">
    <property type="entry name" value="GAF-like_dom_sf"/>
</dbReference>
<dbReference type="AlphaFoldDB" id="A0ABD5PMP6"/>
<evidence type="ECO:0000256" key="3">
    <source>
        <dbReference type="ARBA" id="ARBA00023163"/>
    </source>
</evidence>
<dbReference type="Pfam" id="PF09339">
    <property type="entry name" value="HTH_IclR"/>
    <property type="match status" value="1"/>
</dbReference>
<evidence type="ECO:0000259" key="4">
    <source>
        <dbReference type="PROSITE" id="PS51077"/>
    </source>
</evidence>
<dbReference type="SUPFAM" id="SSF55781">
    <property type="entry name" value="GAF domain-like"/>
    <property type="match status" value="1"/>
</dbReference>
<protein>
    <submittedName>
        <fullName evidence="6">IclR family transcriptional regulator</fullName>
    </submittedName>
</protein>
<dbReference type="Proteomes" id="UP001595898">
    <property type="component" value="Unassembled WGS sequence"/>
</dbReference>
<dbReference type="InterPro" id="IPR011991">
    <property type="entry name" value="ArsR-like_HTH"/>
</dbReference>
<keyword evidence="2" id="KW-0238">DNA-binding</keyword>
<dbReference type="InterPro" id="IPR036388">
    <property type="entry name" value="WH-like_DNA-bd_sf"/>
</dbReference>
<dbReference type="SMART" id="SM00346">
    <property type="entry name" value="HTH_ICLR"/>
    <property type="match status" value="1"/>
</dbReference>
<feature type="domain" description="IclR-ED" evidence="5">
    <location>
        <begin position="73"/>
        <end position="253"/>
    </location>
</feature>
<keyword evidence="3" id="KW-0804">Transcription</keyword>
<keyword evidence="1" id="KW-0805">Transcription regulation</keyword>
<evidence type="ECO:0000256" key="1">
    <source>
        <dbReference type="ARBA" id="ARBA00023015"/>
    </source>
</evidence>
<dbReference type="GO" id="GO:0003677">
    <property type="term" value="F:DNA binding"/>
    <property type="evidence" value="ECO:0007669"/>
    <property type="project" value="UniProtKB-KW"/>
</dbReference>
<dbReference type="InterPro" id="IPR050707">
    <property type="entry name" value="HTH_MetabolicPath_Reg"/>
</dbReference>
<dbReference type="InterPro" id="IPR014757">
    <property type="entry name" value="Tscrpt_reg_IclR_C"/>
</dbReference>
<dbReference type="RefSeq" id="WP_250139442.1">
    <property type="nucleotide sequence ID" value="NZ_JALIQP010000001.1"/>
</dbReference>
<name>A0ABD5PMP6_9EURY</name>
<evidence type="ECO:0000259" key="5">
    <source>
        <dbReference type="PROSITE" id="PS51078"/>
    </source>
</evidence>
<organism evidence="6 7">
    <name type="scientific">Halosolutus amylolyticus</name>
    <dbReference type="NCBI Taxonomy" id="2932267"/>
    <lineage>
        <taxon>Archaea</taxon>
        <taxon>Methanobacteriati</taxon>
        <taxon>Methanobacteriota</taxon>
        <taxon>Stenosarchaea group</taxon>
        <taxon>Halobacteria</taxon>
        <taxon>Halobacteriales</taxon>
        <taxon>Natrialbaceae</taxon>
        <taxon>Halosolutus</taxon>
    </lineage>
</organism>
<dbReference type="SUPFAM" id="SSF46785">
    <property type="entry name" value="Winged helix' DNA-binding domain"/>
    <property type="match status" value="1"/>
</dbReference>
<dbReference type="Gene3D" id="3.30.450.40">
    <property type="match status" value="1"/>
</dbReference>
<dbReference type="Gene3D" id="1.10.10.10">
    <property type="entry name" value="Winged helix-like DNA-binding domain superfamily/Winged helix DNA-binding domain"/>
    <property type="match status" value="1"/>
</dbReference>
<dbReference type="InterPro" id="IPR005471">
    <property type="entry name" value="Tscrpt_reg_IclR_N"/>
</dbReference>
<gene>
    <name evidence="6" type="ORF">ACFO5R_05135</name>
</gene>
<accession>A0ABD5PMP6</accession>
<sequence length="254" mass="28516">MTSDRNPAGGTGVATTRKTFAILETLKAEAGLSLAEITRRTDLSKSTVYRHVRTLVDMGYVIERDDDYYIGLRLLEIGEQTRNREAGYTAAKRAVFELGQEIDERALFLVEEALEGVYLHRYGRRSESLIGKRRPLHSLASGKVVLAEWDDEKIDRLLAEKGLDRHTSRTITDPDALADELDRIRDQGYAVNDQEYMNGLRGVAVPVYTPDDELLGALGTFGPTSRFKDEYVRTDLVDRLRDKAGEITVTLAYG</sequence>
<dbReference type="InterPro" id="IPR036390">
    <property type="entry name" value="WH_DNA-bd_sf"/>
</dbReference>